<reference evidence="1 2" key="1">
    <citation type="submission" date="2016-10" db="EMBL/GenBank/DDBJ databases">
        <authorList>
            <person name="Varghese N."/>
            <person name="Submissions S."/>
        </authorList>
    </citation>
    <scope>NUCLEOTIDE SEQUENCE [LARGE SCALE GENOMIC DNA]</scope>
    <source>
        <strain evidence="2">YIM D21,KCTC 23444,ACCC 10710</strain>
    </source>
</reference>
<dbReference type="Proteomes" id="UP000325289">
    <property type="component" value="Unassembled WGS sequence"/>
</dbReference>
<keyword evidence="2" id="KW-1185">Reference proteome</keyword>
<sequence length="41" mass="4748">MTELPKTFSPSAATVSRAHVDEARYEEMYRRSVEDPEGFWA</sequence>
<name>A0A1I2D821_9RHOB</name>
<dbReference type="EMBL" id="FOMS01000016">
    <property type="protein sequence ID" value="SFE76665.1"/>
    <property type="molecule type" value="Genomic_DNA"/>
</dbReference>
<dbReference type="AlphaFoldDB" id="A0A1I2D821"/>
<feature type="non-terminal residue" evidence="1">
    <location>
        <position position="41"/>
    </location>
</feature>
<evidence type="ECO:0000313" key="1">
    <source>
        <dbReference type="EMBL" id="SFE76665.1"/>
    </source>
</evidence>
<organism evidence="1 2">
    <name type="scientific">Roseivivax sediminis</name>
    <dbReference type="NCBI Taxonomy" id="936889"/>
    <lineage>
        <taxon>Bacteria</taxon>
        <taxon>Pseudomonadati</taxon>
        <taxon>Pseudomonadota</taxon>
        <taxon>Alphaproteobacteria</taxon>
        <taxon>Rhodobacterales</taxon>
        <taxon>Roseobacteraceae</taxon>
        <taxon>Roseivivax</taxon>
    </lineage>
</organism>
<gene>
    <name evidence="1" type="ORF">SAMN04515678_1161</name>
</gene>
<evidence type="ECO:0000313" key="2">
    <source>
        <dbReference type="Proteomes" id="UP000325289"/>
    </source>
</evidence>
<proteinExistence type="predicted"/>
<accession>A0A1I2D821</accession>
<protein>
    <submittedName>
        <fullName evidence="1">Acetyl-CoA synthetase</fullName>
    </submittedName>
</protein>